<comment type="caution">
    <text evidence="2">The sequence shown here is derived from an EMBL/GenBank/DDBJ whole genome shotgun (WGS) entry which is preliminary data.</text>
</comment>
<reference evidence="2" key="1">
    <citation type="journal article" date="2020" name="mSystems">
        <title>Genome- and Community-Level Interaction Insights into Carbon Utilization and Element Cycling Functions of Hydrothermarchaeota in Hydrothermal Sediment.</title>
        <authorList>
            <person name="Zhou Z."/>
            <person name="Liu Y."/>
            <person name="Xu W."/>
            <person name="Pan J."/>
            <person name="Luo Z.H."/>
            <person name="Li M."/>
        </authorList>
    </citation>
    <scope>NUCLEOTIDE SEQUENCE [LARGE SCALE GENOMIC DNA]</scope>
    <source>
        <strain evidence="2">SpSt-12</strain>
    </source>
</reference>
<accession>A0A7C2SNX2</accession>
<dbReference type="EMBL" id="DSCQ01000094">
    <property type="protein sequence ID" value="HET21890.1"/>
    <property type="molecule type" value="Genomic_DNA"/>
</dbReference>
<protein>
    <submittedName>
        <fullName evidence="2">Uncharacterized protein</fullName>
    </submittedName>
</protein>
<name>A0A7C2SNX2_ARCFL</name>
<gene>
    <name evidence="2" type="ORF">ENN70_07505</name>
</gene>
<organism evidence="2">
    <name type="scientific">Archaeoglobus fulgidus</name>
    <dbReference type="NCBI Taxonomy" id="2234"/>
    <lineage>
        <taxon>Archaea</taxon>
        <taxon>Methanobacteriati</taxon>
        <taxon>Methanobacteriota</taxon>
        <taxon>Archaeoglobi</taxon>
        <taxon>Archaeoglobales</taxon>
        <taxon>Archaeoglobaceae</taxon>
        <taxon>Archaeoglobus</taxon>
    </lineage>
</organism>
<dbReference type="AlphaFoldDB" id="A0A7C2SNX2"/>
<keyword evidence="1" id="KW-0812">Transmembrane</keyword>
<proteinExistence type="predicted"/>
<keyword evidence="1" id="KW-1133">Transmembrane helix</keyword>
<evidence type="ECO:0000313" key="2">
    <source>
        <dbReference type="EMBL" id="HET21890.1"/>
    </source>
</evidence>
<keyword evidence="1" id="KW-0472">Membrane</keyword>
<evidence type="ECO:0000256" key="1">
    <source>
        <dbReference type="SAM" id="Phobius"/>
    </source>
</evidence>
<sequence>MNRSLTLGLLLTVSFFAVLAYMVTPSFDGENFLAYADLKFNQYAKASSYFIPDVKIGLEEYKDREFTFTVELKNSEDAEKTTLLYEKAGARVSVDNAKVTISGSMALLYSALEDADAAFNNDAAYFTEKYGISARETLYLWYTSLNVLAKQLEKEHRFEESLYVKNQVITRAIEPAYNFYGIEASPMDILGAGLLVFYVVYTLWWGFAIYYVFEGLGIKLTKAKEKKEV</sequence>
<feature type="transmembrane region" description="Helical" evidence="1">
    <location>
        <begin position="189"/>
        <end position="213"/>
    </location>
</feature>